<reference evidence="6" key="1">
    <citation type="submission" date="2022-01" db="UniProtKB">
        <authorList>
            <consortium name="EnsemblMetazoa"/>
        </authorList>
    </citation>
    <scope>IDENTIFICATION</scope>
</reference>
<evidence type="ECO:0000256" key="4">
    <source>
        <dbReference type="ARBA" id="ARBA00023157"/>
    </source>
</evidence>
<dbReference type="InterPro" id="IPR043504">
    <property type="entry name" value="Peptidase_S1_PA_chymotrypsin"/>
</dbReference>
<dbReference type="Pfam" id="PF00089">
    <property type="entry name" value="Trypsin"/>
    <property type="match status" value="1"/>
</dbReference>
<dbReference type="GO" id="GO:0006508">
    <property type="term" value="P:proteolysis"/>
    <property type="evidence" value="ECO:0007669"/>
    <property type="project" value="UniProtKB-KW"/>
</dbReference>
<dbReference type="Proteomes" id="UP000494040">
    <property type="component" value="Unassembled WGS sequence"/>
</dbReference>
<dbReference type="GO" id="GO:0004252">
    <property type="term" value="F:serine-type endopeptidase activity"/>
    <property type="evidence" value="ECO:0007669"/>
    <property type="project" value="InterPro"/>
</dbReference>
<organism evidence="6 7">
    <name type="scientific">Cimex lectularius</name>
    <name type="common">Bed bug</name>
    <name type="synonym">Acanthia lectularia</name>
    <dbReference type="NCBI Taxonomy" id="79782"/>
    <lineage>
        <taxon>Eukaryota</taxon>
        <taxon>Metazoa</taxon>
        <taxon>Ecdysozoa</taxon>
        <taxon>Arthropoda</taxon>
        <taxon>Hexapoda</taxon>
        <taxon>Insecta</taxon>
        <taxon>Pterygota</taxon>
        <taxon>Neoptera</taxon>
        <taxon>Paraneoptera</taxon>
        <taxon>Hemiptera</taxon>
        <taxon>Heteroptera</taxon>
        <taxon>Panheteroptera</taxon>
        <taxon>Cimicomorpha</taxon>
        <taxon>Cimicidae</taxon>
        <taxon>Cimex</taxon>
    </lineage>
</organism>
<dbReference type="PANTHER" id="PTHR24276:SF96">
    <property type="entry name" value="PEPTIDASE S1 DOMAIN-CONTAINING PROTEIN"/>
    <property type="match status" value="1"/>
</dbReference>
<keyword evidence="1" id="KW-0645">Protease</keyword>
<evidence type="ECO:0000313" key="7">
    <source>
        <dbReference type="Proteomes" id="UP000494040"/>
    </source>
</evidence>
<dbReference type="InterPro" id="IPR001254">
    <property type="entry name" value="Trypsin_dom"/>
</dbReference>
<dbReference type="InterPro" id="IPR050430">
    <property type="entry name" value="Peptidase_S1"/>
</dbReference>
<keyword evidence="4" id="KW-1015">Disulfide bond</keyword>
<name>A0A8I6S8B0_CIMLE</name>
<feature type="domain" description="Peptidase S1" evidence="5">
    <location>
        <begin position="27"/>
        <end position="288"/>
    </location>
</feature>
<protein>
    <recommendedName>
        <fullName evidence="5">Peptidase S1 domain-containing protein</fullName>
    </recommendedName>
</protein>
<evidence type="ECO:0000256" key="3">
    <source>
        <dbReference type="ARBA" id="ARBA00022825"/>
    </source>
</evidence>
<evidence type="ECO:0000259" key="5">
    <source>
        <dbReference type="PROSITE" id="PS50240"/>
    </source>
</evidence>
<dbReference type="KEGG" id="clec:106672143"/>
<evidence type="ECO:0000256" key="2">
    <source>
        <dbReference type="ARBA" id="ARBA00022801"/>
    </source>
</evidence>
<dbReference type="PANTHER" id="PTHR24276">
    <property type="entry name" value="POLYSERASE-RELATED"/>
    <property type="match status" value="1"/>
</dbReference>
<dbReference type="OrthoDB" id="6626875at2759"/>
<evidence type="ECO:0000313" key="6">
    <source>
        <dbReference type="EnsemblMetazoa" id="XP_014258806.1"/>
    </source>
</evidence>
<dbReference type="GeneID" id="106672143"/>
<dbReference type="PROSITE" id="PS50240">
    <property type="entry name" value="TRYPSIN_DOM"/>
    <property type="match status" value="1"/>
</dbReference>
<evidence type="ECO:0000256" key="1">
    <source>
        <dbReference type="ARBA" id="ARBA00022670"/>
    </source>
</evidence>
<keyword evidence="2" id="KW-0378">Hydrolase</keyword>
<keyword evidence="3" id="KW-0720">Serine protease</keyword>
<proteinExistence type="predicted"/>
<dbReference type="SMART" id="SM00020">
    <property type="entry name" value="Tryp_SPc"/>
    <property type="match status" value="1"/>
</dbReference>
<dbReference type="AlphaFoldDB" id="A0A8I6S8B0"/>
<dbReference type="SUPFAM" id="SSF50494">
    <property type="entry name" value="Trypsin-like serine proteases"/>
    <property type="match status" value="1"/>
</dbReference>
<keyword evidence="7" id="KW-1185">Reference proteome</keyword>
<dbReference type="RefSeq" id="XP_014258806.1">
    <property type="nucleotide sequence ID" value="XM_014403320.2"/>
</dbReference>
<accession>A0A8I6S8B0</accession>
<sequence length="312" mass="34953">MSKFEVFIQVFFATLSVYTVPSSSHNKMAGEGFAFIKQFPFIVSVQEFGKRHICSGTLVSMGHVLTTARCVSLRKENSTVVFTREPEELSVVSGLIDLTSYNPKKQNRTVRGVYLHPGYGFRNIVDTIYLHDMAIVELSKIFIKDYFTMTAPFSPRKDAADDLEKYKNNKAKCLHTGWQFGSTGKTNKSSTKLKFVKMVLMTNSECSIYLCSLSTAYCKNLQPDLMCAVPETRVSSFTDAGGPLICKGKIFGLNIYNEETIGGPKPKSLYITISDINNFIYLVKDFSCRTTAGYAIIFELLILIVCSKLHIN</sequence>
<dbReference type="EnsemblMetazoa" id="XM_014403320.2">
    <property type="protein sequence ID" value="XP_014258806.1"/>
    <property type="gene ID" value="LOC106672143"/>
</dbReference>
<dbReference type="Gene3D" id="2.40.10.10">
    <property type="entry name" value="Trypsin-like serine proteases"/>
    <property type="match status" value="1"/>
</dbReference>
<dbReference type="InterPro" id="IPR009003">
    <property type="entry name" value="Peptidase_S1_PA"/>
</dbReference>